<dbReference type="InterPro" id="IPR032675">
    <property type="entry name" value="LRR_dom_sf"/>
</dbReference>
<sequence length="1027" mass="111947">MEDHSKPFPILKIELPSMSSCILWFLLLQIIQYSFSFSLPRGGLETDRLSLLAFKAQLSDPTNKLSSWNESLHFCQWSGVTCGKRHQRVIELDLRSSQLVGRLSPHIGNLSFLRLLSLENNSFSNTIPQEVGRLVRLEKLVLGNNSFRGEVPVNISRCSNLMNLNFEGNNLSGNLPPGLGLLSKLQVFIFRNNNLDGKIPLSFENLSSIVKIVGTTNNLQGGVPNIIGKLKRLNFFALGSNHLSGTIPPSLYNLSSLIRFSLPYNQFHGTLPPNIGLTLPNLEFLAVHGNQLSGLIPQTLSNASKITHIYLSSNEFTGKVPTFANMPDLRVLSVQENDLGNDEDDDLSFLYTLSNSSKLESLAINDNNFGGVLPDIIGNFSTKLKEMTFGSNLIRGSIPDGIGYLISLEALGFEANQLTGSVPNSIGKLQNLGDLFLNVNKLSGSIPSSLGNITSLMQIDFDQNNLQGSIPPSLGNCRNLVLLALSQNSLSGPIPKEVISISSLSTYLVLSENQLTGSLPSEVGELANLGYMDISKNRLSGEIPASLGRCTSLEHLYLDGNFFQGLISESLSSLRALQDLNLSYNNLTGQIPKFLGDLMLLQSLDLSFNDLEGEVPVHGVFQNASAVSVSGNKNLCGGILELNLSTCTSKSKPKSSTKLILGVTISFGFIGLILMTSFLFLCRLKKPKNELTSSLSCEAPFRRVAYEDLRQATNGFSFDNLIGSGSSGSVYKGVLALDGAVVAVKVFNLRRKGAAKSFMTECATLLSMRHRNLVKVLSAFAGVDFQGNDFKAIVYEFMKNGSLEEWLHPIHTSDHEVPEPRTLSLTQRLNIAVDVASALDYLHNDCEMQIVHCDLKPSNVLLDGDMTAHVGDFGLLKFLSEASSRSSLSQTSSVGLKGTIGYAAPEYGMGSKVSTYGDVYSYGTLLLEMITGKRPTDSMFKDGITLHNYVKMALPDRVLQVADPTLLREVDQGASSDQILQCLTSISEVGVFCSERFPRERMDISNVVAELNRTKANFLHGRHGLPA</sequence>
<dbReference type="InterPro" id="IPR003591">
    <property type="entry name" value="Leu-rich_rpt_typical-subtyp"/>
</dbReference>
<keyword evidence="14" id="KW-0418">Kinase</keyword>
<dbReference type="FunFam" id="3.80.10.10:FF:000095">
    <property type="entry name" value="LRR receptor-like serine/threonine-protein kinase GSO1"/>
    <property type="match status" value="1"/>
</dbReference>
<keyword evidence="15 22" id="KW-0067">ATP-binding</keyword>
<dbReference type="PANTHER" id="PTHR45974:SF283">
    <property type="entry name" value="LEUCINE-RICH REPEAT PROTEIN KINASE FAMILY PROTEIN"/>
    <property type="match status" value="1"/>
</dbReference>
<keyword evidence="8" id="KW-0433">Leucine-rich repeat</keyword>
<evidence type="ECO:0000256" key="19">
    <source>
        <dbReference type="ARBA" id="ARBA00023180"/>
    </source>
</evidence>
<keyword evidence="6" id="KW-0723">Serine/threonine-protein kinase</keyword>
<evidence type="ECO:0000256" key="17">
    <source>
        <dbReference type="ARBA" id="ARBA00023136"/>
    </source>
</evidence>
<accession>A0A4U5PNU4</accession>
<dbReference type="SUPFAM" id="SSF52058">
    <property type="entry name" value="L domain-like"/>
    <property type="match status" value="2"/>
</dbReference>
<evidence type="ECO:0000256" key="18">
    <source>
        <dbReference type="ARBA" id="ARBA00023170"/>
    </source>
</evidence>
<dbReference type="Gene3D" id="3.80.10.10">
    <property type="entry name" value="Ribonuclease Inhibitor"/>
    <property type="match status" value="4"/>
</dbReference>
<protein>
    <recommendedName>
        <fullName evidence="4">non-specific serine/threonine protein kinase</fullName>
        <ecNumber evidence="4">2.7.11.1</ecNumber>
    </recommendedName>
</protein>
<feature type="transmembrane region" description="Helical" evidence="23">
    <location>
        <begin position="659"/>
        <end position="681"/>
    </location>
</feature>
<evidence type="ECO:0000256" key="8">
    <source>
        <dbReference type="ARBA" id="ARBA00022614"/>
    </source>
</evidence>
<evidence type="ECO:0000256" key="12">
    <source>
        <dbReference type="ARBA" id="ARBA00022737"/>
    </source>
</evidence>
<keyword evidence="7" id="KW-0597">Phosphoprotein</keyword>
<name>A0A4U5PNU4_POPAL</name>
<keyword evidence="10 23" id="KW-0812">Transmembrane</keyword>
<dbReference type="EC" id="2.7.11.1" evidence="4"/>
<dbReference type="PROSITE" id="PS50011">
    <property type="entry name" value="PROTEIN_KINASE_DOM"/>
    <property type="match status" value="1"/>
</dbReference>
<comment type="similarity">
    <text evidence="3">Belongs to the protein kinase superfamily. Ser/Thr protein kinase family.</text>
</comment>
<dbReference type="SMART" id="SM00369">
    <property type="entry name" value="LRR_TYP"/>
    <property type="match status" value="5"/>
</dbReference>
<dbReference type="InterPro" id="IPR011009">
    <property type="entry name" value="Kinase-like_dom_sf"/>
</dbReference>
<keyword evidence="19" id="KW-0325">Glycoprotein</keyword>
<evidence type="ECO:0000256" key="21">
    <source>
        <dbReference type="ARBA" id="ARBA00048679"/>
    </source>
</evidence>
<evidence type="ECO:0000256" key="5">
    <source>
        <dbReference type="ARBA" id="ARBA00022475"/>
    </source>
</evidence>
<keyword evidence="5" id="KW-1003">Cell membrane</keyword>
<evidence type="ECO:0000256" key="14">
    <source>
        <dbReference type="ARBA" id="ARBA00022777"/>
    </source>
</evidence>
<comment type="subcellular location">
    <subcellularLocation>
        <location evidence="1">Cell membrane</location>
        <topology evidence="1">Single-pass membrane protein</topology>
    </subcellularLocation>
    <subcellularLocation>
        <location evidence="2">Membrane</location>
        <topology evidence="2">Single-pass type I membrane protein</topology>
    </subcellularLocation>
</comment>
<dbReference type="Pfam" id="PF00560">
    <property type="entry name" value="LRR_1"/>
    <property type="match status" value="3"/>
</dbReference>
<feature type="binding site" evidence="22">
    <location>
        <position position="745"/>
    </location>
    <ligand>
        <name>ATP</name>
        <dbReference type="ChEBI" id="CHEBI:30616"/>
    </ligand>
</feature>
<dbReference type="Gene3D" id="3.30.200.20">
    <property type="entry name" value="Phosphorylase Kinase, domain 1"/>
    <property type="match status" value="1"/>
</dbReference>
<dbReference type="InterPro" id="IPR000719">
    <property type="entry name" value="Prot_kinase_dom"/>
</dbReference>
<gene>
    <name evidence="25" type="ORF">D5086_0000198230</name>
</gene>
<dbReference type="Pfam" id="PF08263">
    <property type="entry name" value="LRRNT_2"/>
    <property type="match status" value="1"/>
</dbReference>
<keyword evidence="11" id="KW-0732">Signal</keyword>
<dbReference type="FunFam" id="1.10.510.10:FF:000358">
    <property type="entry name" value="Putative leucine-rich repeat receptor-like serine/threonine-protein kinase"/>
    <property type="match status" value="1"/>
</dbReference>
<evidence type="ECO:0000313" key="25">
    <source>
        <dbReference type="EMBL" id="TKR98917.1"/>
    </source>
</evidence>
<dbReference type="InterPro" id="IPR001611">
    <property type="entry name" value="Leu-rich_rpt"/>
</dbReference>
<evidence type="ECO:0000256" key="16">
    <source>
        <dbReference type="ARBA" id="ARBA00022989"/>
    </source>
</evidence>
<dbReference type="InterPro" id="IPR017441">
    <property type="entry name" value="Protein_kinase_ATP_BS"/>
</dbReference>
<evidence type="ECO:0000256" key="6">
    <source>
        <dbReference type="ARBA" id="ARBA00022527"/>
    </source>
</evidence>
<keyword evidence="18" id="KW-0675">Receptor</keyword>
<feature type="domain" description="Protein kinase" evidence="24">
    <location>
        <begin position="716"/>
        <end position="1019"/>
    </location>
</feature>
<keyword evidence="17 23" id="KW-0472">Membrane</keyword>
<evidence type="ECO:0000259" key="24">
    <source>
        <dbReference type="PROSITE" id="PS50011"/>
    </source>
</evidence>
<evidence type="ECO:0000256" key="13">
    <source>
        <dbReference type="ARBA" id="ARBA00022741"/>
    </source>
</evidence>
<reference evidence="25" key="1">
    <citation type="submission" date="2018-10" db="EMBL/GenBank/DDBJ databases">
        <title>Population genomic analysis revealed the cold adaptation of white poplar.</title>
        <authorList>
            <person name="Liu Y.-J."/>
        </authorList>
    </citation>
    <scope>NUCLEOTIDE SEQUENCE [LARGE SCALE GENOMIC DNA]</scope>
    <source>
        <strain evidence="25">PAL-ZL1</strain>
    </source>
</reference>
<dbReference type="GO" id="GO:0004674">
    <property type="term" value="F:protein serine/threonine kinase activity"/>
    <property type="evidence" value="ECO:0007669"/>
    <property type="project" value="UniProtKB-KW"/>
</dbReference>
<evidence type="ECO:0000256" key="9">
    <source>
        <dbReference type="ARBA" id="ARBA00022679"/>
    </source>
</evidence>
<evidence type="ECO:0000256" key="4">
    <source>
        <dbReference type="ARBA" id="ARBA00012513"/>
    </source>
</evidence>
<dbReference type="Pfam" id="PF00069">
    <property type="entry name" value="Pkinase"/>
    <property type="match status" value="1"/>
</dbReference>
<dbReference type="PROSITE" id="PS00107">
    <property type="entry name" value="PROTEIN_KINASE_ATP"/>
    <property type="match status" value="1"/>
</dbReference>
<keyword evidence="16 23" id="KW-1133">Transmembrane helix</keyword>
<comment type="catalytic activity">
    <reaction evidence="20">
        <text>L-threonyl-[protein] + ATP = O-phospho-L-threonyl-[protein] + ADP + H(+)</text>
        <dbReference type="Rhea" id="RHEA:46608"/>
        <dbReference type="Rhea" id="RHEA-COMP:11060"/>
        <dbReference type="Rhea" id="RHEA-COMP:11605"/>
        <dbReference type="ChEBI" id="CHEBI:15378"/>
        <dbReference type="ChEBI" id="CHEBI:30013"/>
        <dbReference type="ChEBI" id="CHEBI:30616"/>
        <dbReference type="ChEBI" id="CHEBI:61977"/>
        <dbReference type="ChEBI" id="CHEBI:456216"/>
        <dbReference type="EC" id="2.7.11.1"/>
    </reaction>
</comment>
<dbReference type="STRING" id="43335.A0A4U5PNU4"/>
<evidence type="ECO:0000256" key="7">
    <source>
        <dbReference type="ARBA" id="ARBA00022553"/>
    </source>
</evidence>
<organism evidence="25">
    <name type="scientific">Populus alba</name>
    <name type="common">White poplar</name>
    <dbReference type="NCBI Taxonomy" id="43335"/>
    <lineage>
        <taxon>Eukaryota</taxon>
        <taxon>Viridiplantae</taxon>
        <taxon>Streptophyta</taxon>
        <taxon>Embryophyta</taxon>
        <taxon>Tracheophyta</taxon>
        <taxon>Spermatophyta</taxon>
        <taxon>Magnoliopsida</taxon>
        <taxon>eudicotyledons</taxon>
        <taxon>Gunneridae</taxon>
        <taxon>Pentapetalae</taxon>
        <taxon>rosids</taxon>
        <taxon>fabids</taxon>
        <taxon>Malpighiales</taxon>
        <taxon>Salicaceae</taxon>
        <taxon>Saliceae</taxon>
        <taxon>Populus</taxon>
    </lineage>
</organism>
<dbReference type="SMART" id="SM00220">
    <property type="entry name" value="S_TKc"/>
    <property type="match status" value="1"/>
</dbReference>
<dbReference type="Pfam" id="PF13855">
    <property type="entry name" value="LRR_8"/>
    <property type="match status" value="1"/>
</dbReference>
<keyword evidence="13 22" id="KW-0547">Nucleotide-binding</keyword>
<evidence type="ECO:0000256" key="1">
    <source>
        <dbReference type="ARBA" id="ARBA00004162"/>
    </source>
</evidence>
<dbReference type="SUPFAM" id="SSF56112">
    <property type="entry name" value="Protein kinase-like (PK-like)"/>
    <property type="match status" value="1"/>
</dbReference>
<evidence type="ECO:0000256" key="23">
    <source>
        <dbReference type="SAM" id="Phobius"/>
    </source>
</evidence>
<evidence type="ECO:0000256" key="10">
    <source>
        <dbReference type="ARBA" id="ARBA00022692"/>
    </source>
</evidence>
<dbReference type="GO" id="GO:0005524">
    <property type="term" value="F:ATP binding"/>
    <property type="evidence" value="ECO:0007669"/>
    <property type="project" value="UniProtKB-UniRule"/>
</dbReference>
<evidence type="ECO:0000256" key="11">
    <source>
        <dbReference type="ARBA" id="ARBA00022729"/>
    </source>
</evidence>
<dbReference type="GO" id="GO:0005886">
    <property type="term" value="C:plasma membrane"/>
    <property type="evidence" value="ECO:0007669"/>
    <property type="project" value="UniProtKB-SubCell"/>
</dbReference>
<dbReference type="FunFam" id="3.30.200.20:FF:000432">
    <property type="entry name" value="LRR receptor-like serine/threonine-protein kinase EFR"/>
    <property type="match status" value="1"/>
</dbReference>
<dbReference type="EMBL" id="RCHU01000654">
    <property type="protein sequence ID" value="TKR98917.1"/>
    <property type="molecule type" value="Genomic_DNA"/>
</dbReference>
<proteinExistence type="inferred from homology"/>
<dbReference type="AlphaFoldDB" id="A0A4U5PNU4"/>
<dbReference type="Gene3D" id="1.10.510.10">
    <property type="entry name" value="Transferase(Phosphotransferase) domain 1"/>
    <property type="match status" value="1"/>
</dbReference>
<evidence type="ECO:0000256" key="22">
    <source>
        <dbReference type="PROSITE-ProRule" id="PRU10141"/>
    </source>
</evidence>
<evidence type="ECO:0000256" key="20">
    <source>
        <dbReference type="ARBA" id="ARBA00047899"/>
    </source>
</evidence>
<comment type="caution">
    <text evidence="25">The sequence shown here is derived from an EMBL/GenBank/DDBJ whole genome shotgun (WGS) entry which is preliminary data.</text>
</comment>
<comment type="catalytic activity">
    <reaction evidence="21">
        <text>L-seryl-[protein] + ATP = O-phospho-L-seryl-[protein] + ADP + H(+)</text>
        <dbReference type="Rhea" id="RHEA:17989"/>
        <dbReference type="Rhea" id="RHEA-COMP:9863"/>
        <dbReference type="Rhea" id="RHEA-COMP:11604"/>
        <dbReference type="ChEBI" id="CHEBI:15378"/>
        <dbReference type="ChEBI" id="CHEBI:29999"/>
        <dbReference type="ChEBI" id="CHEBI:30616"/>
        <dbReference type="ChEBI" id="CHEBI:83421"/>
        <dbReference type="ChEBI" id="CHEBI:456216"/>
        <dbReference type="EC" id="2.7.11.1"/>
    </reaction>
</comment>
<keyword evidence="9" id="KW-0808">Transferase</keyword>
<evidence type="ECO:0000256" key="2">
    <source>
        <dbReference type="ARBA" id="ARBA00004479"/>
    </source>
</evidence>
<dbReference type="PANTHER" id="PTHR45974">
    <property type="entry name" value="RECEPTOR-LIKE PROTEIN 55"/>
    <property type="match status" value="1"/>
</dbReference>
<evidence type="ECO:0000256" key="15">
    <source>
        <dbReference type="ARBA" id="ARBA00022840"/>
    </source>
</evidence>
<dbReference type="PROSITE" id="PS00108">
    <property type="entry name" value="PROTEIN_KINASE_ST"/>
    <property type="match status" value="1"/>
</dbReference>
<dbReference type="FunFam" id="3.80.10.10:FF:000288">
    <property type="entry name" value="LRR receptor-like serine/threonine-protein kinase EFR"/>
    <property type="match status" value="1"/>
</dbReference>
<keyword evidence="12" id="KW-0677">Repeat</keyword>
<dbReference type="InterPro" id="IPR008271">
    <property type="entry name" value="Ser/Thr_kinase_AS"/>
</dbReference>
<evidence type="ECO:0000256" key="3">
    <source>
        <dbReference type="ARBA" id="ARBA00008684"/>
    </source>
</evidence>
<dbReference type="InterPro" id="IPR013210">
    <property type="entry name" value="LRR_N_plant-typ"/>
</dbReference>